<keyword evidence="2" id="KW-1133">Transmembrane helix</keyword>
<reference evidence="4" key="1">
    <citation type="submission" date="2022-07" db="EMBL/GenBank/DDBJ databases">
        <title>Genome Sequence of Leucocoprinus birnbaumii.</title>
        <authorList>
            <person name="Buettner E."/>
        </authorList>
    </citation>
    <scope>NUCLEOTIDE SEQUENCE</scope>
    <source>
        <strain evidence="4">VT141</strain>
    </source>
</reference>
<keyword evidence="5" id="KW-1185">Reference proteome</keyword>
<evidence type="ECO:0000313" key="5">
    <source>
        <dbReference type="Proteomes" id="UP001213000"/>
    </source>
</evidence>
<name>A0AAD5VQW5_9AGAR</name>
<evidence type="ECO:0000259" key="3">
    <source>
        <dbReference type="Pfam" id="PF20151"/>
    </source>
</evidence>
<feature type="transmembrane region" description="Helical" evidence="2">
    <location>
        <begin position="436"/>
        <end position="458"/>
    </location>
</feature>
<organism evidence="4 5">
    <name type="scientific">Leucocoprinus birnbaumii</name>
    <dbReference type="NCBI Taxonomy" id="56174"/>
    <lineage>
        <taxon>Eukaryota</taxon>
        <taxon>Fungi</taxon>
        <taxon>Dikarya</taxon>
        <taxon>Basidiomycota</taxon>
        <taxon>Agaricomycotina</taxon>
        <taxon>Agaricomycetes</taxon>
        <taxon>Agaricomycetidae</taxon>
        <taxon>Agaricales</taxon>
        <taxon>Agaricineae</taxon>
        <taxon>Agaricaceae</taxon>
        <taxon>Leucocoprinus</taxon>
    </lineage>
</organism>
<dbReference type="AlphaFoldDB" id="A0AAD5VQW5"/>
<keyword evidence="2" id="KW-0472">Membrane</keyword>
<keyword evidence="2" id="KW-0812">Transmembrane</keyword>
<feature type="region of interest" description="Disordered" evidence="1">
    <location>
        <begin position="221"/>
        <end position="242"/>
    </location>
</feature>
<feature type="domain" description="DUF6533" evidence="3">
    <location>
        <begin position="11"/>
        <end position="53"/>
    </location>
</feature>
<evidence type="ECO:0000313" key="4">
    <source>
        <dbReference type="EMBL" id="KAJ3567186.1"/>
    </source>
</evidence>
<dbReference type="EMBL" id="JANIEX010000431">
    <property type="protein sequence ID" value="KAJ3567186.1"/>
    <property type="molecule type" value="Genomic_DNA"/>
</dbReference>
<gene>
    <name evidence="4" type="ORF">NP233_g6524</name>
</gene>
<proteinExistence type="predicted"/>
<dbReference type="Proteomes" id="UP001213000">
    <property type="component" value="Unassembled WGS sequence"/>
</dbReference>
<feature type="transmembrane region" description="Helical" evidence="2">
    <location>
        <begin position="91"/>
        <end position="113"/>
    </location>
</feature>
<feature type="transmembrane region" description="Helical" evidence="2">
    <location>
        <begin position="470"/>
        <end position="492"/>
    </location>
</feature>
<evidence type="ECO:0000256" key="2">
    <source>
        <dbReference type="SAM" id="Phobius"/>
    </source>
</evidence>
<accession>A0AAD5VQW5</accession>
<dbReference type="Pfam" id="PF20151">
    <property type="entry name" value="DUF6533"/>
    <property type="match status" value="2"/>
</dbReference>
<feature type="transmembrane region" description="Helical" evidence="2">
    <location>
        <begin position="58"/>
        <end position="79"/>
    </location>
</feature>
<dbReference type="InterPro" id="IPR045340">
    <property type="entry name" value="DUF6533"/>
</dbReference>
<comment type="caution">
    <text evidence="4">The sequence shown here is derived from an EMBL/GenBank/DDBJ whole genome shotgun (WGS) entry which is preliminary data.</text>
</comment>
<protein>
    <recommendedName>
        <fullName evidence="3">DUF6533 domain-containing protein</fullName>
    </recommendedName>
</protein>
<evidence type="ECO:0000256" key="1">
    <source>
        <dbReference type="SAM" id="MobiDB-lite"/>
    </source>
</evidence>
<feature type="domain" description="DUF6533" evidence="3">
    <location>
        <begin position="368"/>
        <end position="410"/>
    </location>
</feature>
<sequence>MNPLRATSYIGLAAYAWDWASVFKAEYEFLWRHRLRNLSAAQILYLITRLSPFFCLTWFLYSLVTVCLNYELLLTNLMLRVYALYQSDLRIIWLLVFLTSVKIANIAMSWLLFIPGFEYLPNCTPIVKGSIGWMAVSTRMHHISAQLRKVIHGDYAFNLSASGNNHLDSGMCCHLILQVRQCSLSDNSVNDRTPSHPRHVLFDLGSYDFTWDIQTDIQTQDPLESSATTAEPVDMQLSPTSPSPWQRILIEPRLLDFRPTLTHHKLPDGLGCARSSLDSSLLVFTLPWQPPAEGATAEDSRPPHLLITGQAYQPIRYDTGTCCRGNLSGEYTALSRCDLKDALRSHFHLTVSSVNGMNPLRATSYIGIIAYAWDWASKFNDEYDFVWRKPLWELSAAQSLYLITRYSPFLCHAGHLAMLSVTDRHLPKIPENMCRVWFIFSIGTAGWSYELLLANLMLRVYALYQRDARVAILFLFLTCTKIANIVICWYLFLPGLRYMPNCMPMVRNPLAWMTFSAYDASLFVCPAFC</sequence>